<organism evidence="1 2">
    <name type="scientific">Coccomyxa viridis</name>
    <dbReference type="NCBI Taxonomy" id="1274662"/>
    <lineage>
        <taxon>Eukaryota</taxon>
        <taxon>Viridiplantae</taxon>
        <taxon>Chlorophyta</taxon>
        <taxon>core chlorophytes</taxon>
        <taxon>Trebouxiophyceae</taxon>
        <taxon>Trebouxiophyceae incertae sedis</taxon>
        <taxon>Coccomyxaceae</taxon>
        <taxon>Coccomyxa</taxon>
    </lineage>
</organism>
<reference evidence="1 2" key="1">
    <citation type="submission" date="2023-10" db="EMBL/GenBank/DDBJ databases">
        <authorList>
            <person name="Maclean D."/>
            <person name="Macfadyen A."/>
        </authorList>
    </citation>
    <scope>NUCLEOTIDE SEQUENCE [LARGE SCALE GENOMIC DNA]</scope>
</reference>
<dbReference type="EMBL" id="CAUYUE010000005">
    <property type="protein sequence ID" value="CAK0775679.1"/>
    <property type="molecule type" value="Genomic_DNA"/>
</dbReference>
<name>A0AAV1I1W8_9CHLO</name>
<accession>A0AAV1I1W8</accession>
<evidence type="ECO:0000313" key="2">
    <source>
        <dbReference type="Proteomes" id="UP001314263"/>
    </source>
</evidence>
<proteinExistence type="predicted"/>
<dbReference type="AlphaFoldDB" id="A0AAV1I1W8"/>
<protein>
    <submittedName>
        <fullName evidence="1">Uncharacterized protein</fullName>
    </submittedName>
</protein>
<evidence type="ECO:0000313" key="1">
    <source>
        <dbReference type="EMBL" id="CAK0775679.1"/>
    </source>
</evidence>
<gene>
    <name evidence="1" type="ORF">CVIRNUC_004293</name>
</gene>
<keyword evidence="2" id="KW-1185">Reference proteome</keyword>
<sequence>MNIKALALRAVKALPTILTIVSVIVAVVTISFRDSSTDNTKQRTAWGSVIAISAGAQILLAIIGAFWFADPIATANRSPWGMVLMTGAAAFAIVYAAFLMSNRDGVALGAAVLTVTIADALSRAARLTM</sequence>
<comment type="caution">
    <text evidence="1">The sequence shown here is derived from an EMBL/GenBank/DDBJ whole genome shotgun (WGS) entry which is preliminary data.</text>
</comment>
<dbReference type="Proteomes" id="UP001314263">
    <property type="component" value="Unassembled WGS sequence"/>
</dbReference>